<evidence type="ECO:0000313" key="2">
    <source>
        <dbReference type="EMBL" id="KAF2833359.1"/>
    </source>
</evidence>
<organism evidence="2 3">
    <name type="scientific">Ophiobolus disseminans</name>
    <dbReference type="NCBI Taxonomy" id="1469910"/>
    <lineage>
        <taxon>Eukaryota</taxon>
        <taxon>Fungi</taxon>
        <taxon>Dikarya</taxon>
        <taxon>Ascomycota</taxon>
        <taxon>Pezizomycotina</taxon>
        <taxon>Dothideomycetes</taxon>
        <taxon>Pleosporomycetidae</taxon>
        <taxon>Pleosporales</taxon>
        <taxon>Pleosporineae</taxon>
        <taxon>Phaeosphaeriaceae</taxon>
        <taxon>Ophiobolus</taxon>
    </lineage>
</organism>
<keyword evidence="3" id="KW-1185">Reference proteome</keyword>
<proteinExistence type="predicted"/>
<sequence length="237" mass="27217">MADKEGSSSKALTRLPPKADENGSTSLSRTWLRLQFCVIDRFPPLRANGYSKIRSHHRSTWPARLCTTRERPARCYVIEGCRDLNCETKLARVAATTSTSRAPRDDLGLRPGRAHHQATICILFHSPASARAIQAQPPPRLPPDLQRDSFAALQTQYLRLRLSRRLHETSGRGKTYVVEQFPALQEIDLTLSYWWSRLEERVQAQFDDATRALLAGAHITIRYIERLEDWQETWRNL</sequence>
<dbReference type="Proteomes" id="UP000799424">
    <property type="component" value="Unassembled WGS sequence"/>
</dbReference>
<gene>
    <name evidence="2" type="ORF">CC86DRAFT_376543</name>
</gene>
<evidence type="ECO:0000313" key="3">
    <source>
        <dbReference type="Proteomes" id="UP000799424"/>
    </source>
</evidence>
<protein>
    <submittedName>
        <fullName evidence="2">Uncharacterized protein</fullName>
    </submittedName>
</protein>
<feature type="region of interest" description="Disordered" evidence="1">
    <location>
        <begin position="1"/>
        <end position="25"/>
    </location>
</feature>
<accession>A0A6A7AL13</accession>
<reference evidence="2" key="1">
    <citation type="journal article" date="2020" name="Stud. Mycol.">
        <title>101 Dothideomycetes genomes: a test case for predicting lifestyles and emergence of pathogens.</title>
        <authorList>
            <person name="Haridas S."/>
            <person name="Albert R."/>
            <person name="Binder M."/>
            <person name="Bloem J."/>
            <person name="Labutti K."/>
            <person name="Salamov A."/>
            <person name="Andreopoulos B."/>
            <person name="Baker S."/>
            <person name="Barry K."/>
            <person name="Bills G."/>
            <person name="Bluhm B."/>
            <person name="Cannon C."/>
            <person name="Castanera R."/>
            <person name="Culley D."/>
            <person name="Daum C."/>
            <person name="Ezra D."/>
            <person name="Gonzalez J."/>
            <person name="Henrissat B."/>
            <person name="Kuo A."/>
            <person name="Liang C."/>
            <person name="Lipzen A."/>
            <person name="Lutzoni F."/>
            <person name="Magnuson J."/>
            <person name="Mondo S."/>
            <person name="Nolan M."/>
            <person name="Ohm R."/>
            <person name="Pangilinan J."/>
            <person name="Park H.-J."/>
            <person name="Ramirez L."/>
            <person name="Alfaro M."/>
            <person name="Sun H."/>
            <person name="Tritt A."/>
            <person name="Yoshinaga Y."/>
            <person name="Zwiers L.-H."/>
            <person name="Turgeon B."/>
            <person name="Goodwin S."/>
            <person name="Spatafora J."/>
            <person name="Crous P."/>
            <person name="Grigoriev I."/>
        </authorList>
    </citation>
    <scope>NUCLEOTIDE SEQUENCE</scope>
    <source>
        <strain evidence="2">CBS 113818</strain>
    </source>
</reference>
<evidence type="ECO:0000256" key="1">
    <source>
        <dbReference type="SAM" id="MobiDB-lite"/>
    </source>
</evidence>
<dbReference type="AlphaFoldDB" id="A0A6A7AL13"/>
<name>A0A6A7AL13_9PLEO</name>
<dbReference type="EMBL" id="MU006216">
    <property type="protein sequence ID" value="KAF2833359.1"/>
    <property type="molecule type" value="Genomic_DNA"/>
</dbReference>